<name>A0A931HY65_9HYPH</name>
<proteinExistence type="predicted"/>
<evidence type="ECO:0000313" key="1">
    <source>
        <dbReference type="EMBL" id="MBH0236642.1"/>
    </source>
</evidence>
<dbReference type="EMBL" id="JADZLT010000040">
    <property type="protein sequence ID" value="MBH0236642.1"/>
    <property type="molecule type" value="Genomic_DNA"/>
</dbReference>
<comment type="caution">
    <text evidence="1">The sequence shown here is derived from an EMBL/GenBank/DDBJ whole genome shotgun (WGS) entry which is preliminary data.</text>
</comment>
<protein>
    <submittedName>
        <fullName evidence="1">Uncharacterized protein</fullName>
    </submittedName>
</protein>
<sequence>MGRLAGQSALSSAIARTKAWKEASRLKARRDRLAWFYTAPAHLLPASRRRIALLWLIAKEEGGVMRVGYKKQPPVTPTMKDLIRRGDIELKRGLQLPSGWFFQYQTILRLTDQGKALLAGSEVSRADRDYILRCLWSGSLP</sequence>
<dbReference type="AlphaFoldDB" id="A0A931HY65"/>
<keyword evidence="2" id="KW-1185">Reference proteome</keyword>
<dbReference type="RefSeq" id="WP_197309746.1">
    <property type="nucleotide sequence ID" value="NZ_JADZLT010000040.1"/>
</dbReference>
<evidence type="ECO:0000313" key="2">
    <source>
        <dbReference type="Proteomes" id="UP000631694"/>
    </source>
</evidence>
<accession>A0A931HY65</accession>
<gene>
    <name evidence="1" type="ORF">I5731_02305</name>
</gene>
<dbReference type="Proteomes" id="UP000631694">
    <property type="component" value="Unassembled WGS sequence"/>
</dbReference>
<reference evidence="1" key="1">
    <citation type="submission" date="2020-12" db="EMBL/GenBank/DDBJ databases">
        <title>Methylobrevis albus sp. nov., isolated from fresh water lack sediment.</title>
        <authorList>
            <person name="Zou Q."/>
        </authorList>
    </citation>
    <scope>NUCLEOTIDE SEQUENCE</scope>
    <source>
        <strain evidence="1">L22</strain>
    </source>
</reference>
<organism evidence="1 2">
    <name type="scientific">Methylobrevis albus</name>
    <dbReference type="NCBI Taxonomy" id="2793297"/>
    <lineage>
        <taxon>Bacteria</taxon>
        <taxon>Pseudomonadati</taxon>
        <taxon>Pseudomonadota</taxon>
        <taxon>Alphaproteobacteria</taxon>
        <taxon>Hyphomicrobiales</taxon>
        <taxon>Pleomorphomonadaceae</taxon>
        <taxon>Methylobrevis</taxon>
    </lineage>
</organism>